<name>A0AAN7Z0U2_9PEZI</name>
<accession>A0AAN7Z0U2</accession>
<reference evidence="1 2" key="1">
    <citation type="submission" date="2023-10" db="EMBL/GenBank/DDBJ databases">
        <title>Draft genome sequence of Xylaria bambusicola isolate GMP-LS, the root and basal stem rot pathogen of sugarcane in Indonesia.</title>
        <authorList>
            <person name="Selvaraj P."/>
            <person name="Muralishankar V."/>
            <person name="Muruganantham S."/>
            <person name="Sp S."/>
            <person name="Haryani S."/>
            <person name="Lau K.J.X."/>
            <person name="Naqvi N.I."/>
        </authorList>
    </citation>
    <scope>NUCLEOTIDE SEQUENCE [LARGE SCALE GENOMIC DNA]</scope>
    <source>
        <strain evidence="1">GMP-LS</strain>
    </source>
</reference>
<keyword evidence="2" id="KW-1185">Reference proteome</keyword>
<dbReference type="EMBL" id="JAWHQM010000002">
    <property type="protein sequence ID" value="KAK5624877.1"/>
    <property type="molecule type" value="Genomic_DNA"/>
</dbReference>
<comment type="caution">
    <text evidence="1">The sequence shown here is derived from an EMBL/GenBank/DDBJ whole genome shotgun (WGS) entry which is preliminary data.</text>
</comment>
<dbReference type="AlphaFoldDB" id="A0AAN7Z0U2"/>
<protein>
    <submittedName>
        <fullName evidence="1">Uncharacterized protein</fullName>
    </submittedName>
</protein>
<sequence length="66" mass="7408">MFRHIQRGDTPRDEKPLIQTRNEEVRVHTREVDVDMPDAVGAINKNQCAFGLQSGNELLKGHANPG</sequence>
<evidence type="ECO:0000313" key="1">
    <source>
        <dbReference type="EMBL" id="KAK5624877.1"/>
    </source>
</evidence>
<gene>
    <name evidence="1" type="ORF">RRF57_000593</name>
</gene>
<evidence type="ECO:0000313" key="2">
    <source>
        <dbReference type="Proteomes" id="UP001305414"/>
    </source>
</evidence>
<dbReference type="Proteomes" id="UP001305414">
    <property type="component" value="Unassembled WGS sequence"/>
</dbReference>
<organism evidence="1 2">
    <name type="scientific">Xylaria bambusicola</name>
    <dbReference type="NCBI Taxonomy" id="326684"/>
    <lineage>
        <taxon>Eukaryota</taxon>
        <taxon>Fungi</taxon>
        <taxon>Dikarya</taxon>
        <taxon>Ascomycota</taxon>
        <taxon>Pezizomycotina</taxon>
        <taxon>Sordariomycetes</taxon>
        <taxon>Xylariomycetidae</taxon>
        <taxon>Xylariales</taxon>
        <taxon>Xylariaceae</taxon>
        <taxon>Xylaria</taxon>
    </lineage>
</organism>
<proteinExistence type="predicted"/>